<gene>
    <name evidence="2" type="ORF">E2A64_10450</name>
</gene>
<keyword evidence="1" id="KW-0472">Membrane</keyword>
<organism evidence="2 3">
    <name type="scientific">Pseudohoeflea suaedae</name>
    <dbReference type="NCBI Taxonomy" id="877384"/>
    <lineage>
        <taxon>Bacteria</taxon>
        <taxon>Pseudomonadati</taxon>
        <taxon>Pseudomonadota</taxon>
        <taxon>Alphaproteobacteria</taxon>
        <taxon>Hyphomicrobiales</taxon>
        <taxon>Rhizobiaceae</taxon>
        <taxon>Pseudohoeflea</taxon>
    </lineage>
</organism>
<feature type="transmembrane region" description="Helical" evidence="1">
    <location>
        <begin position="15"/>
        <end position="46"/>
    </location>
</feature>
<protein>
    <submittedName>
        <fullName evidence="2">Uncharacterized protein</fullName>
    </submittedName>
</protein>
<reference evidence="2 3" key="1">
    <citation type="journal article" date="2013" name="Int. J. Syst. Evol. Microbiol.">
        <title>Hoeflea suaedae sp. nov., an endophytic bacterium isolated from the root of the halophyte Suaeda maritima.</title>
        <authorList>
            <person name="Chung E.J."/>
            <person name="Park J.A."/>
            <person name="Pramanik P."/>
            <person name="Bibi F."/>
            <person name="Jeon C.O."/>
            <person name="Chung Y.R."/>
        </authorList>
    </citation>
    <scope>NUCLEOTIDE SEQUENCE [LARGE SCALE GENOMIC DNA]</scope>
    <source>
        <strain evidence="2 3">YC6898</strain>
    </source>
</reference>
<evidence type="ECO:0000313" key="3">
    <source>
        <dbReference type="Proteomes" id="UP000295131"/>
    </source>
</evidence>
<keyword evidence="1" id="KW-1133">Transmembrane helix</keyword>
<sequence length="80" mass="8627">MENTKAKSQTLRRSLLVVILGPLWLVALIVGLLLAAPLIAAINFLLGGQGGFVGTMFALQIDVALELILFAQEAWRGHED</sequence>
<evidence type="ECO:0000313" key="2">
    <source>
        <dbReference type="EMBL" id="TDH35746.1"/>
    </source>
</evidence>
<proteinExistence type="predicted"/>
<dbReference type="EMBL" id="SMSI01000002">
    <property type="protein sequence ID" value="TDH35746.1"/>
    <property type="molecule type" value="Genomic_DNA"/>
</dbReference>
<keyword evidence="1" id="KW-0812">Transmembrane</keyword>
<evidence type="ECO:0000256" key="1">
    <source>
        <dbReference type="SAM" id="Phobius"/>
    </source>
</evidence>
<name>A0A4R5PJI1_9HYPH</name>
<dbReference type="AlphaFoldDB" id="A0A4R5PJI1"/>
<accession>A0A4R5PJI1</accession>
<keyword evidence="3" id="KW-1185">Reference proteome</keyword>
<comment type="caution">
    <text evidence="2">The sequence shown here is derived from an EMBL/GenBank/DDBJ whole genome shotgun (WGS) entry which is preliminary data.</text>
</comment>
<dbReference type="RefSeq" id="WP_133284446.1">
    <property type="nucleotide sequence ID" value="NZ_SMSI01000002.1"/>
</dbReference>
<dbReference type="Proteomes" id="UP000295131">
    <property type="component" value="Unassembled WGS sequence"/>
</dbReference>